<keyword evidence="10" id="KW-1185">Reference proteome</keyword>
<sequence length="284" mass="30397">MSAGNYALVSPRHPVSPASPSYSAPSFNSPLLCTVTMPASPFAFSGGSVPHCLSSPVWVYLQIGLGLALAPAVDTLILYQHLHHIHPSPDKIYQDMILCGPFGQGSFALQILGEAVVKGSFAKYNRGTILTAAAAGPIGYMSEFLGLVVWGYGVFWWCLAILSICHMLGDKGWRALGFSLSTWSMIFSMGECESASSLCSSNQRQGVFTNAPVEFGKIMDSPACRVVSTGLLLLLLVMWIGAQVLTVWGIITGRILGLQQGWRGKGKTVTSTATDNHLRQAKEA</sequence>
<dbReference type="InterPro" id="IPR004695">
    <property type="entry name" value="SLAC1/Mae1/Ssu1/TehA"/>
</dbReference>
<dbReference type="Gene3D" id="1.50.10.150">
    <property type="entry name" value="Voltage-dependent anion channel"/>
    <property type="match status" value="1"/>
</dbReference>
<dbReference type="PANTHER" id="PTHR31686:SF3">
    <property type="entry name" value="ACID TRANSPORT PROTEIN, PUTATIVE (AFU_ORTHOLOGUE AFUA_4G09410)-RELATED"/>
    <property type="match status" value="1"/>
</dbReference>
<dbReference type="GO" id="GO:0000319">
    <property type="term" value="F:sulfite transmembrane transporter activity"/>
    <property type="evidence" value="ECO:0007669"/>
    <property type="project" value="TreeGrafter"/>
</dbReference>
<evidence type="ECO:0000256" key="3">
    <source>
        <dbReference type="ARBA" id="ARBA00022448"/>
    </source>
</evidence>
<feature type="transmembrane region" description="Helical" evidence="8">
    <location>
        <begin position="231"/>
        <end position="257"/>
    </location>
</feature>
<dbReference type="Pfam" id="PF03595">
    <property type="entry name" value="SLAC1"/>
    <property type="match status" value="1"/>
</dbReference>
<comment type="subcellular location">
    <subcellularLocation>
        <location evidence="1">Cell membrane</location>
        <topology evidence="1">Multi-pass membrane protein</topology>
    </subcellularLocation>
</comment>
<keyword evidence="3" id="KW-0813">Transport</keyword>
<evidence type="ECO:0000256" key="8">
    <source>
        <dbReference type="SAM" id="Phobius"/>
    </source>
</evidence>
<keyword evidence="6 8" id="KW-1133">Transmembrane helix</keyword>
<feature type="transmembrane region" description="Helical" evidence="8">
    <location>
        <begin position="144"/>
        <end position="169"/>
    </location>
</feature>
<comment type="caution">
    <text evidence="9">The sequence shown here is derived from an EMBL/GenBank/DDBJ whole genome shotgun (WGS) entry which is preliminary data.</text>
</comment>
<evidence type="ECO:0000256" key="7">
    <source>
        <dbReference type="ARBA" id="ARBA00023136"/>
    </source>
</evidence>
<dbReference type="AlphaFoldDB" id="A0AAD6GQW6"/>
<evidence type="ECO:0000256" key="2">
    <source>
        <dbReference type="ARBA" id="ARBA00008566"/>
    </source>
</evidence>
<evidence type="ECO:0000256" key="5">
    <source>
        <dbReference type="ARBA" id="ARBA00022692"/>
    </source>
</evidence>
<name>A0AAD6GQW6_9EURO</name>
<keyword evidence="7 8" id="KW-0472">Membrane</keyword>
<dbReference type="EMBL" id="JAQJAC010000006">
    <property type="protein sequence ID" value="KAJ5580483.1"/>
    <property type="molecule type" value="Genomic_DNA"/>
</dbReference>
<evidence type="ECO:0000313" key="10">
    <source>
        <dbReference type="Proteomes" id="UP001216150"/>
    </source>
</evidence>
<evidence type="ECO:0000256" key="4">
    <source>
        <dbReference type="ARBA" id="ARBA00022475"/>
    </source>
</evidence>
<comment type="similarity">
    <text evidence="2">Belongs to the tellurite-resistance/dicarboxylate transporter (TDT) family.</text>
</comment>
<protein>
    <submittedName>
        <fullName evidence="9">Uncharacterized protein</fullName>
    </submittedName>
</protein>
<dbReference type="InterPro" id="IPR038665">
    <property type="entry name" value="Voltage-dep_anion_channel_sf"/>
</dbReference>
<evidence type="ECO:0000256" key="6">
    <source>
        <dbReference type="ARBA" id="ARBA00022989"/>
    </source>
</evidence>
<evidence type="ECO:0000313" key="9">
    <source>
        <dbReference type="EMBL" id="KAJ5580483.1"/>
    </source>
</evidence>
<organism evidence="9 10">
    <name type="scientific">Penicillium hetheringtonii</name>
    <dbReference type="NCBI Taxonomy" id="911720"/>
    <lineage>
        <taxon>Eukaryota</taxon>
        <taxon>Fungi</taxon>
        <taxon>Dikarya</taxon>
        <taxon>Ascomycota</taxon>
        <taxon>Pezizomycotina</taxon>
        <taxon>Eurotiomycetes</taxon>
        <taxon>Eurotiomycetidae</taxon>
        <taxon>Eurotiales</taxon>
        <taxon>Aspergillaceae</taxon>
        <taxon>Penicillium</taxon>
    </lineage>
</organism>
<reference evidence="9 10" key="1">
    <citation type="journal article" date="2023" name="IMA Fungus">
        <title>Comparative genomic study of the Penicillium genus elucidates a diverse pangenome and 15 lateral gene transfer events.</title>
        <authorList>
            <person name="Petersen C."/>
            <person name="Sorensen T."/>
            <person name="Nielsen M.R."/>
            <person name="Sondergaard T.E."/>
            <person name="Sorensen J.L."/>
            <person name="Fitzpatrick D.A."/>
            <person name="Frisvad J.C."/>
            <person name="Nielsen K.L."/>
        </authorList>
    </citation>
    <scope>NUCLEOTIDE SEQUENCE [LARGE SCALE GENOMIC DNA]</scope>
    <source>
        <strain evidence="9 10">IBT 29057</strain>
    </source>
</reference>
<accession>A0AAD6GQW6</accession>
<gene>
    <name evidence="9" type="ORF">N7450_006784</name>
</gene>
<evidence type="ECO:0000256" key="1">
    <source>
        <dbReference type="ARBA" id="ARBA00004651"/>
    </source>
</evidence>
<dbReference type="Proteomes" id="UP001216150">
    <property type="component" value="Unassembled WGS sequence"/>
</dbReference>
<dbReference type="GO" id="GO:0005886">
    <property type="term" value="C:plasma membrane"/>
    <property type="evidence" value="ECO:0007669"/>
    <property type="project" value="UniProtKB-SubCell"/>
</dbReference>
<dbReference type="InterPro" id="IPR051629">
    <property type="entry name" value="Sulfite_efflux_TDT"/>
</dbReference>
<dbReference type="PANTHER" id="PTHR31686">
    <property type="match status" value="1"/>
</dbReference>
<proteinExistence type="inferred from homology"/>
<keyword evidence="5 8" id="KW-0812">Transmembrane</keyword>
<keyword evidence="4" id="KW-1003">Cell membrane</keyword>